<evidence type="ECO:0000256" key="4">
    <source>
        <dbReference type="ARBA" id="ARBA00022679"/>
    </source>
</evidence>
<dbReference type="GO" id="GO:0016746">
    <property type="term" value="F:acyltransferase activity"/>
    <property type="evidence" value="ECO:0007669"/>
    <property type="project" value="UniProtKB-KW"/>
</dbReference>
<comment type="subunit">
    <text evidence="2">Monomer.</text>
</comment>
<organism evidence="6 7">
    <name type="scientific">Cinchona calisaya</name>
    <dbReference type="NCBI Taxonomy" id="153742"/>
    <lineage>
        <taxon>Eukaryota</taxon>
        <taxon>Viridiplantae</taxon>
        <taxon>Streptophyta</taxon>
        <taxon>Embryophyta</taxon>
        <taxon>Tracheophyta</taxon>
        <taxon>Spermatophyta</taxon>
        <taxon>Magnoliopsida</taxon>
        <taxon>eudicotyledons</taxon>
        <taxon>Gunneridae</taxon>
        <taxon>Pentapetalae</taxon>
        <taxon>asterids</taxon>
        <taxon>lamiids</taxon>
        <taxon>Gentianales</taxon>
        <taxon>Rubiaceae</taxon>
        <taxon>Cinchonoideae</taxon>
        <taxon>Cinchoneae</taxon>
        <taxon>Cinchona</taxon>
    </lineage>
</organism>
<dbReference type="Gene3D" id="3.30.559.10">
    <property type="entry name" value="Chloramphenicol acetyltransferase-like domain"/>
    <property type="match status" value="2"/>
</dbReference>
<evidence type="ECO:0000256" key="2">
    <source>
        <dbReference type="ARBA" id="ARBA00011245"/>
    </source>
</evidence>
<evidence type="ECO:0000256" key="1">
    <source>
        <dbReference type="ARBA" id="ARBA00009861"/>
    </source>
</evidence>
<dbReference type="Pfam" id="PF02458">
    <property type="entry name" value="Transferase"/>
    <property type="match status" value="1"/>
</dbReference>
<sequence>MAGRLKDQTSIIDCNDEGIFYAEAEVDGHISDLLKNPDVQILDQLSPSKSSSGNIAGAKELLAIQVNFFRCGGFAIGICQSHRMADGSTLCSFIKSWAATAAKTCGTSNLFYLPVYNSASLFPPRDSSDFRPDPKAPSIQPPAEKLVTKRFVFSSTQVELLKSKAMASRVQVVSAYIWKCCMAAKGLGKNDTSVAFHPVNLRRRICPQMSDFSFGNIFQMCCAVTNNGGAEDWIGLVEKLRSAIGKIDQKFCEKLLGENGYEVAKGNFNEIRKYLLQKDVHVVRFSSWCGFPLYEADFGWGNPIWLSSTSYSCKNHVFLFDSRSPGGIEAWIVMAESEMAKFEQRYGEILKRAIT</sequence>
<protein>
    <recommendedName>
        <fullName evidence="8">Vinorine synthase-like</fullName>
    </recommendedName>
</protein>
<evidence type="ECO:0000256" key="3">
    <source>
        <dbReference type="ARBA" id="ARBA00022589"/>
    </source>
</evidence>
<dbReference type="AlphaFoldDB" id="A0ABD2Z2M0"/>
<comment type="similarity">
    <text evidence="1">Belongs to the plant acyltransferase family.</text>
</comment>
<evidence type="ECO:0000313" key="6">
    <source>
        <dbReference type="EMBL" id="KAL3512595.1"/>
    </source>
</evidence>
<dbReference type="GO" id="GO:0009820">
    <property type="term" value="P:alkaloid metabolic process"/>
    <property type="evidence" value="ECO:0007669"/>
    <property type="project" value="UniProtKB-KW"/>
</dbReference>
<dbReference type="EMBL" id="JBJUIK010000011">
    <property type="protein sequence ID" value="KAL3512595.1"/>
    <property type="molecule type" value="Genomic_DNA"/>
</dbReference>
<accession>A0ABD2Z2M0</accession>
<evidence type="ECO:0000256" key="5">
    <source>
        <dbReference type="ARBA" id="ARBA00023315"/>
    </source>
</evidence>
<keyword evidence="7" id="KW-1185">Reference proteome</keyword>
<keyword evidence="4" id="KW-0808">Transferase</keyword>
<dbReference type="PANTHER" id="PTHR31623">
    <property type="entry name" value="F21J9.9"/>
    <property type="match status" value="1"/>
</dbReference>
<comment type="caution">
    <text evidence="6">The sequence shown here is derived from an EMBL/GenBank/DDBJ whole genome shotgun (WGS) entry which is preliminary data.</text>
</comment>
<dbReference type="PANTHER" id="PTHR31623:SF105">
    <property type="entry name" value="VINORINE SYNTHASE-LIKE"/>
    <property type="match status" value="1"/>
</dbReference>
<gene>
    <name evidence="6" type="ORF">ACH5RR_025312</name>
</gene>
<keyword evidence="5" id="KW-0012">Acyltransferase</keyword>
<proteinExistence type="inferred from homology"/>
<name>A0ABD2Z2M0_9GENT</name>
<evidence type="ECO:0000313" key="7">
    <source>
        <dbReference type="Proteomes" id="UP001630127"/>
    </source>
</evidence>
<reference evidence="6 7" key="1">
    <citation type="submission" date="2024-11" db="EMBL/GenBank/DDBJ databases">
        <title>A near-complete genome assembly of Cinchona calisaya.</title>
        <authorList>
            <person name="Lian D.C."/>
            <person name="Zhao X.W."/>
            <person name="Wei L."/>
        </authorList>
    </citation>
    <scope>NUCLEOTIDE SEQUENCE [LARGE SCALE GENOMIC DNA]</scope>
    <source>
        <tissue evidence="6">Nenye</tissue>
    </source>
</reference>
<keyword evidence="3" id="KW-0017">Alkaloid metabolism</keyword>
<evidence type="ECO:0008006" key="8">
    <source>
        <dbReference type="Google" id="ProtNLM"/>
    </source>
</evidence>
<dbReference type="Proteomes" id="UP001630127">
    <property type="component" value="Unassembled WGS sequence"/>
</dbReference>
<dbReference type="InterPro" id="IPR023213">
    <property type="entry name" value="CAT-like_dom_sf"/>
</dbReference>